<keyword evidence="3" id="KW-1185">Reference proteome</keyword>
<gene>
    <name evidence="2" type="ORF">B0T26DRAFT_259572</name>
</gene>
<dbReference type="RefSeq" id="XP_060299296.1">
    <property type="nucleotide sequence ID" value="XM_060434033.1"/>
</dbReference>
<keyword evidence="1" id="KW-0812">Transmembrane</keyword>
<dbReference type="EMBL" id="JAUIRO010000003">
    <property type="protein sequence ID" value="KAK0723372.1"/>
    <property type="molecule type" value="Genomic_DNA"/>
</dbReference>
<evidence type="ECO:0000256" key="1">
    <source>
        <dbReference type="SAM" id="Phobius"/>
    </source>
</evidence>
<keyword evidence="1" id="KW-0472">Membrane</keyword>
<evidence type="ECO:0000313" key="2">
    <source>
        <dbReference type="EMBL" id="KAK0723372.1"/>
    </source>
</evidence>
<name>A0AA40AWQ1_9PEZI</name>
<sequence length="62" mass="6790">MVMLFCGSAVGDAFICVQVLSSVMLFWRASAMLWVFHVVVVMLFCASAVMGDAFLARKCCYG</sequence>
<feature type="transmembrane region" description="Helical" evidence="1">
    <location>
        <begin position="31"/>
        <end position="55"/>
    </location>
</feature>
<proteinExistence type="predicted"/>
<dbReference type="Proteomes" id="UP001172101">
    <property type="component" value="Unassembled WGS sequence"/>
</dbReference>
<keyword evidence="1" id="KW-1133">Transmembrane helix</keyword>
<evidence type="ECO:0000313" key="3">
    <source>
        <dbReference type="Proteomes" id="UP001172101"/>
    </source>
</evidence>
<protein>
    <submittedName>
        <fullName evidence="2">Uncharacterized protein</fullName>
    </submittedName>
</protein>
<reference evidence="2" key="1">
    <citation type="submission" date="2023-06" db="EMBL/GenBank/DDBJ databases">
        <title>Genome-scale phylogeny and comparative genomics of the fungal order Sordariales.</title>
        <authorList>
            <consortium name="Lawrence Berkeley National Laboratory"/>
            <person name="Hensen N."/>
            <person name="Bonometti L."/>
            <person name="Westerberg I."/>
            <person name="Brannstrom I.O."/>
            <person name="Guillou S."/>
            <person name="Cros-Aarteil S."/>
            <person name="Calhoun S."/>
            <person name="Haridas S."/>
            <person name="Kuo A."/>
            <person name="Mondo S."/>
            <person name="Pangilinan J."/>
            <person name="Riley R."/>
            <person name="LaButti K."/>
            <person name="Andreopoulos B."/>
            <person name="Lipzen A."/>
            <person name="Chen C."/>
            <person name="Yanf M."/>
            <person name="Daum C."/>
            <person name="Ng V."/>
            <person name="Clum A."/>
            <person name="Steindorff A."/>
            <person name="Ohm R."/>
            <person name="Martin F."/>
            <person name="Silar P."/>
            <person name="Natvig D."/>
            <person name="Lalanne C."/>
            <person name="Gautier V."/>
            <person name="Ament-velasquez S.L."/>
            <person name="Kruys A."/>
            <person name="Hutchinson M.I."/>
            <person name="Powell A.J."/>
            <person name="Barry K."/>
            <person name="Miller A.N."/>
            <person name="Grigoriev I.V."/>
            <person name="Debuchy R."/>
            <person name="Gladieux P."/>
            <person name="Thoren M.H."/>
            <person name="Johannesson H."/>
        </authorList>
    </citation>
    <scope>NUCLEOTIDE SEQUENCE</scope>
    <source>
        <strain evidence="2">SMH2392-1A</strain>
    </source>
</reference>
<comment type="caution">
    <text evidence="2">The sequence shown here is derived from an EMBL/GenBank/DDBJ whole genome shotgun (WGS) entry which is preliminary data.</text>
</comment>
<organism evidence="2 3">
    <name type="scientific">Lasiosphaeria miniovina</name>
    <dbReference type="NCBI Taxonomy" id="1954250"/>
    <lineage>
        <taxon>Eukaryota</taxon>
        <taxon>Fungi</taxon>
        <taxon>Dikarya</taxon>
        <taxon>Ascomycota</taxon>
        <taxon>Pezizomycotina</taxon>
        <taxon>Sordariomycetes</taxon>
        <taxon>Sordariomycetidae</taxon>
        <taxon>Sordariales</taxon>
        <taxon>Lasiosphaeriaceae</taxon>
        <taxon>Lasiosphaeria</taxon>
    </lineage>
</organism>
<accession>A0AA40AWQ1</accession>
<dbReference type="GeneID" id="85317303"/>
<dbReference type="AlphaFoldDB" id="A0AA40AWQ1"/>